<reference evidence="4" key="2">
    <citation type="submission" date="2021-02" db="EMBL/GenBank/DDBJ databases">
        <title>Aspergillus puulaauensis MK2 genome sequence.</title>
        <authorList>
            <person name="Futagami T."/>
            <person name="Mori K."/>
            <person name="Kadooka C."/>
            <person name="Tanaka T."/>
        </authorList>
    </citation>
    <scope>NUCLEOTIDE SEQUENCE</scope>
    <source>
        <strain evidence="4">MK2</strain>
    </source>
</reference>
<proteinExistence type="inferred from homology"/>
<organism evidence="4 5">
    <name type="scientific">Aspergillus puulaauensis</name>
    <dbReference type="NCBI Taxonomy" id="1220207"/>
    <lineage>
        <taxon>Eukaryota</taxon>
        <taxon>Fungi</taxon>
        <taxon>Dikarya</taxon>
        <taxon>Ascomycota</taxon>
        <taxon>Pezizomycotina</taxon>
        <taxon>Eurotiomycetes</taxon>
        <taxon>Eurotiomycetidae</taxon>
        <taxon>Eurotiales</taxon>
        <taxon>Aspergillaceae</taxon>
        <taxon>Aspergillus</taxon>
    </lineage>
</organism>
<keyword evidence="2" id="KW-0521">NADP</keyword>
<dbReference type="Gene3D" id="3.40.50.720">
    <property type="entry name" value="NAD(P)-binding Rossmann-like Domain"/>
    <property type="match status" value="1"/>
</dbReference>
<keyword evidence="5" id="KW-1185">Reference proteome</keyword>
<evidence type="ECO:0000313" key="5">
    <source>
        <dbReference type="Proteomes" id="UP000654913"/>
    </source>
</evidence>
<dbReference type="PANTHER" id="PTHR24320">
    <property type="entry name" value="RETINOL DEHYDROGENASE"/>
    <property type="match status" value="1"/>
</dbReference>
<dbReference type="GO" id="GO:0016491">
    <property type="term" value="F:oxidoreductase activity"/>
    <property type="evidence" value="ECO:0007669"/>
    <property type="project" value="UniProtKB-KW"/>
</dbReference>
<dbReference type="PANTHER" id="PTHR24320:SF152">
    <property type="entry name" value="SHORT-CHAIN DEHYDROGENASE_REDUCTASE FAMILY PROTEIN"/>
    <property type="match status" value="1"/>
</dbReference>
<dbReference type="InterPro" id="IPR002347">
    <property type="entry name" value="SDR_fam"/>
</dbReference>
<gene>
    <name evidence="4" type="ORF">APUU_30797S</name>
</gene>
<dbReference type="SUPFAM" id="SSF51735">
    <property type="entry name" value="NAD(P)-binding Rossmann-fold domains"/>
    <property type="match status" value="1"/>
</dbReference>
<dbReference type="AlphaFoldDB" id="A0A7R8ALB8"/>
<dbReference type="Proteomes" id="UP000654913">
    <property type="component" value="Chromosome 3"/>
</dbReference>
<evidence type="ECO:0000256" key="3">
    <source>
        <dbReference type="ARBA" id="ARBA00023002"/>
    </source>
</evidence>
<name>A0A7R8ALB8_9EURO</name>
<protein>
    <recommendedName>
        <fullName evidence="6">NAD(P)-binding protein</fullName>
    </recommendedName>
</protein>
<dbReference type="KEGG" id="apuu:APUU_30797S"/>
<evidence type="ECO:0000256" key="1">
    <source>
        <dbReference type="ARBA" id="ARBA00006484"/>
    </source>
</evidence>
<dbReference type="OrthoDB" id="542013at2759"/>
<evidence type="ECO:0008006" key="6">
    <source>
        <dbReference type="Google" id="ProtNLM"/>
    </source>
</evidence>
<dbReference type="Pfam" id="PF00106">
    <property type="entry name" value="adh_short"/>
    <property type="match status" value="1"/>
</dbReference>
<dbReference type="EMBL" id="AP024445">
    <property type="protein sequence ID" value="BCS22572.1"/>
    <property type="molecule type" value="Genomic_DNA"/>
</dbReference>
<dbReference type="InterPro" id="IPR036291">
    <property type="entry name" value="NAD(P)-bd_dom_sf"/>
</dbReference>
<dbReference type="RefSeq" id="XP_041554766.1">
    <property type="nucleotide sequence ID" value="XM_041701931.1"/>
</dbReference>
<keyword evidence="3" id="KW-0560">Oxidoreductase</keyword>
<dbReference type="GeneID" id="64972577"/>
<sequence>MTLQFLAGLTFNKVFQAAKGLNNTVLSDPHVPKPGLQGKWVIISGSNNGVGLEAAKLFAEWGANLILACRDPPEGLGELHPTAAVKECKRLAEAQGHISTIQWWQIDMADFKTVEAFCERWLESDRALDILCNNAGSPSTAKTRMTKDGYQLVHQVNFLSHVLLTLPLLPSLGRSADPRIVCTTSCAHHFGVFDLDHFNGGQEMRGNDYHNNKLYLQIWLTELQLRCLKRPEYSHIRINGVHPGFVASGIWHTHDMKSNDISMRALAFFLRYIAITPQQGSLAITNAATSPECGRTTSGGKYVNRIWEAPPHSYCHDSDARFKLWIKLDEVLHLREKGLLEVLAL</sequence>
<evidence type="ECO:0000256" key="2">
    <source>
        <dbReference type="ARBA" id="ARBA00022857"/>
    </source>
</evidence>
<evidence type="ECO:0000313" key="4">
    <source>
        <dbReference type="EMBL" id="BCS22572.1"/>
    </source>
</evidence>
<dbReference type="PRINTS" id="PR00081">
    <property type="entry name" value="GDHRDH"/>
</dbReference>
<accession>A0A7R8ALB8</accession>
<reference evidence="4" key="1">
    <citation type="submission" date="2021-01" db="EMBL/GenBank/DDBJ databases">
        <authorList>
            <consortium name="Aspergillus puulaauensis MK2 genome sequencing consortium"/>
            <person name="Kazuki M."/>
            <person name="Futagami T."/>
        </authorList>
    </citation>
    <scope>NUCLEOTIDE SEQUENCE</scope>
    <source>
        <strain evidence="4">MK2</strain>
    </source>
</reference>
<comment type="similarity">
    <text evidence="1">Belongs to the short-chain dehydrogenases/reductases (SDR) family.</text>
</comment>